<evidence type="ECO:0000256" key="2">
    <source>
        <dbReference type="ARBA" id="ARBA00022679"/>
    </source>
</evidence>
<dbReference type="GO" id="GO:0008757">
    <property type="term" value="F:S-adenosylmethionine-dependent methyltransferase activity"/>
    <property type="evidence" value="ECO:0007669"/>
    <property type="project" value="InterPro"/>
</dbReference>
<dbReference type="SMART" id="SM00138">
    <property type="entry name" value="MeTrc"/>
    <property type="match status" value="1"/>
</dbReference>
<dbReference type="SUPFAM" id="SSF48452">
    <property type="entry name" value="TPR-like"/>
    <property type="match status" value="1"/>
</dbReference>
<dbReference type="InterPro" id="IPR011990">
    <property type="entry name" value="TPR-like_helical_dom_sf"/>
</dbReference>
<dbReference type="PANTHER" id="PTHR24422:SF19">
    <property type="entry name" value="CHEMOTAXIS PROTEIN METHYLTRANSFERASE"/>
    <property type="match status" value="1"/>
</dbReference>
<dbReference type="PROSITE" id="PS50123">
    <property type="entry name" value="CHER"/>
    <property type="match status" value="1"/>
</dbReference>
<evidence type="ECO:0000256" key="3">
    <source>
        <dbReference type="ARBA" id="ARBA00022691"/>
    </source>
</evidence>
<sequence length="404" mass="43985">MNSRVEPLLRLVAARTGTALSRQQRARLEKELVPRVGDDERQVSQLLAHLESREGAFELAQLLALVSVHKTDLFRDEAQLEALSASVLRPLVVEGRALALWSAGCSTGEEVATLLMLLSEAGAHPESTVLGSDLSASALTEAKHQTFTAPVLRRVPPQLLNRYFGAADADGRRTLVARLKSRARFVQHNLMDAPYPFAEGTSQFDVIVCRNVLIYFTAEAAKQTVERFVERLRPGGVLVLSAAEPLLEPVSGLSTLRVPGAFFYVKATPQPAPPPTLSKPVKPNPTPRVTVTGEVPVLLSPEDEGLKLFNLVLDWAAEGADHPETEGGLRKALYLAPRLAAARYLLGLLLERRGAHADASSEYRRALSLLESGTAMPCPFYLNNDRLLAACRLKIPSHGAHRRG</sequence>
<name>A0A2W5USQ0_9BACT</name>
<comment type="caution">
    <text evidence="5">The sequence shown here is derived from an EMBL/GenBank/DDBJ whole genome shotgun (WGS) entry which is preliminary data.</text>
</comment>
<dbReference type="Gene3D" id="1.25.40.10">
    <property type="entry name" value="Tetratricopeptide repeat domain"/>
    <property type="match status" value="1"/>
</dbReference>
<proteinExistence type="predicted"/>
<dbReference type="InterPro" id="IPR029063">
    <property type="entry name" value="SAM-dependent_MTases_sf"/>
</dbReference>
<dbReference type="EMBL" id="QFQP01000039">
    <property type="protein sequence ID" value="PZR06314.1"/>
    <property type="molecule type" value="Genomic_DNA"/>
</dbReference>
<dbReference type="InterPro" id="IPR050903">
    <property type="entry name" value="Bact_Chemotaxis_MeTrfase"/>
</dbReference>
<dbReference type="Gene3D" id="3.40.50.150">
    <property type="entry name" value="Vaccinia Virus protein VP39"/>
    <property type="match status" value="1"/>
</dbReference>
<keyword evidence="1" id="KW-0489">Methyltransferase</keyword>
<protein>
    <submittedName>
        <fullName evidence="5">Chemotaxis protein CheR</fullName>
    </submittedName>
</protein>
<evidence type="ECO:0000259" key="4">
    <source>
        <dbReference type="PROSITE" id="PS50123"/>
    </source>
</evidence>
<dbReference type="InterPro" id="IPR022642">
    <property type="entry name" value="CheR_C"/>
</dbReference>
<dbReference type="Pfam" id="PF01739">
    <property type="entry name" value="CheR"/>
    <property type="match status" value="1"/>
</dbReference>
<evidence type="ECO:0000313" key="6">
    <source>
        <dbReference type="Proteomes" id="UP000249061"/>
    </source>
</evidence>
<dbReference type="AlphaFoldDB" id="A0A2W5USQ0"/>
<keyword evidence="3" id="KW-0949">S-adenosyl-L-methionine</keyword>
<feature type="domain" description="CheR-type methyltransferase" evidence="4">
    <location>
        <begin position="1"/>
        <end position="269"/>
    </location>
</feature>
<dbReference type="PRINTS" id="PR00996">
    <property type="entry name" value="CHERMTFRASE"/>
</dbReference>
<dbReference type="GO" id="GO:0032259">
    <property type="term" value="P:methylation"/>
    <property type="evidence" value="ECO:0007669"/>
    <property type="project" value="UniProtKB-KW"/>
</dbReference>
<dbReference type="SUPFAM" id="SSF53335">
    <property type="entry name" value="S-adenosyl-L-methionine-dependent methyltransferases"/>
    <property type="match status" value="1"/>
</dbReference>
<gene>
    <name evidence="5" type="ORF">DI536_30740</name>
</gene>
<reference evidence="5 6" key="1">
    <citation type="submission" date="2017-08" db="EMBL/GenBank/DDBJ databases">
        <title>Infants hospitalized years apart are colonized by the same room-sourced microbial strains.</title>
        <authorList>
            <person name="Brooks B."/>
            <person name="Olm M.R."/>
            <person name="Firek B.A."/>
            <person name="Baker R."/>
            <person name="Thomas B.C."/>
            <person name="Morowitz M.J."/>
            <person name="Banfield J.F."/>
        </authorList>
    </citation>
    <scope>NUCLEOTIDE SEQUENCE [LARGE SCALE GENOMIC DNA]</scope>
    <source>
        <strain evidence="5">S2_003_000_R2_14</strain>
    </source>
</reference>
<dbReference type="CDD" id="cd02440">
    <property type="entry name" value="AdoMet_MTases"/>
    <property type="match status" value="1"/>
</dbReference>
<dbReference type="InterPro" id="IPR000780">
    <property type="entry name" value="CheR_MeTrfase"/>
</dbReference>
<evidence type="ECO:0000313" key="5">
    <source>
        <dbReference type="EMBL" id="PZR06314.1"/>
    </source>
</evidence>
<dbReference type="Proteomes" id="UP000249061">
    <property type="component" value="Unassembled WGS sequence"/>
</dbReference>
<keyword evidence="2" id="KW-0808">Transferase</keyword>
<organism evidence="5 6">
    <name type="scientific">Archangium gephyra</name>
    <dbReference type="NCBI Taxonomy" id="48"/>
    <lineage>
        <taxon>Bacteria</taxon>
        <taxon>Pseudomonadati</taxon>
        <taxon>Myxococcota</taxon>
        <taxon>Myxococcia</taxon>
        <taxon>Myxococcales</taxon>
        <taxon>Cystobacterineae</taxon>
        <taxon>Archangiaceae</taxon>
        <taxon>Archangium</taxon>
    </lineage>
</organism>
<accession>A0A2W5USQ0</accession>
<evidence type="ECO:0000256" key="1">
    <source>
        <dbReference type="ARBA" id="ARBA00022603"/>
    </source>
</evidence>
<dbReference type="PANTHER" id="PTHR24422">
    <property type="entry name" value="CHEMOTAXIS PROTEIN METHYLTRANSFERASE"/>
    <property type="match status" value="1"/>
</dbReference>